<dbReference type="Proteomes" id="UP000887013">
    <property type="component" value="Unassembled WGS sequence"/>
</dbReference>
<sequence>MTRSCSKEPFVNTCYLPIPDRRMYFLDIFCCSTIFVLTSSRIRLTELPVSRRAIINKVQKKTEKAKKEAGEKKETTPKGVILTKTQAKGMAPAKTAAKKSLKRATDSDGFQLPPKYLTVKADKLNSYTSLPTVQTSPPTTSSKGDEGIS</sequence>
<accession>A0A8X6U9I8</accession>
<evidence type="ECO:0000313" key="3">
    <source>
        <dbReference type="Proteomes" id="UP000887013"/>
    </source>
</evidence>
<dbReference type="EMBL" id="BMAW01077518">
    <property type="protein sequence ID" value="GFU06727.1"/>
    <property type="molecule type" value="Genomic_DNA"/>
</dbReference>
<name>A0A8X6U9I8_NEPPI</name>
<feature type="region of interest" description="Disordered" evidence="1">
    <location>
        <begin position="127"/>
        <end position="149"/>
    </location>
</feature>
<organism evidence="2 3">
    <name type="scientific">Nephila pilipes</name>
    <name type="common">Giant wood spider</name>
    <name type="synonym">Nephila maculata</name>
    <dbReference type="NCBI Taxonomy" id="299642"/>
    <lineage>
        <taxon>Eukaryota</taxon>
        <taxon>Metazoa</taxon>
        <taxon>Ecdysozoa</taxon>
        <taxon>Arthropoda</taxon>
        <taxon>Chelicerata</taxon>
        <taxon>Arachnida</taxon>
        <taxon>Araneae</taxon>
        <taxon>Araneomorphae</taxon>
        <taxon>Entelegynae</taxon>
        <taxon>Araneoidea</taxon>
        <taxon>Nephilidae</taxon>
        <taxon>Nephila</taxon>
    </lineage>
</organism>
<gene>
    <name evidence="2" type="ORF">NPIL_605211</name>
</gene>
<comment type="caution">
    <text evidence="2">The sequence shown here is derived from an EMBL/GenBank/DDBJ whole genome shotgun (WGS) entry which is preliminary data.</text>
</comment>
<reference evidence="2" key="1">
    <citation type="submission" date="2020-08" db="EMBL/GenBank/DDBJ databases">
        <title>Multicomponent nature underlies the extraordinary mechanical properties of spider dragline silk.</title>
        <authorList>
            <person name="Kono N."/>
            <person name="Nakamura H."/>
            <person name="Mori M."/>
            <person name="Yoshida Y."/>
            <person name="Ohtoshi R."/>
            <person name="Malay A.D."/>
            <person name="Moran D.A.P."/>
            <person name="Tomita M."/>
            <person name="Numata K."/>
            <person name="Arakawa K."/>
        </authorList>
    </citation>
    <scope>NUCLEOTIDE SEQUENCE</scope>
</reference>
<evidence type="ECO:0000256" key="1">
    <source>
        <dbReference type="SAM" id="MobiDB-lite"/>
    </source>
</evidence>
<keyword evidence="3" id="KW-1185">Reference proteome</keyword>
<feature type="region of interest" description="Disordered" evidence="1">
    <location>
        <begin position="87"/>
        <end position="113"/>
    </location>
</feature>
<evidence type="ECO:0000313" key="2">
    <source>
        <dbReference type="EMBL" id="GFU06727.1"/>
    </source>
</evidence>
<dbReference type="AlphaFoldDB" id="A0A8X6U9I8"/>
<protein>
    <submittedName>
        <fullName evidence="2">Uncharacterized protein</fullName>
    </submittedName>
</protein>
<proteinExistence type="predicted"/>
<feature type="compositionally biased region" description="Low complexity" evidence="1">
    <location>
        <begin position="128"/>
        <end position="142"/>
    </location>
</feature>